<dbReference type="PANTHER" id="PTHR30146">
    <property type="entry name" value="LACI-RELATED TRANSCRIPTIONAL REPRESSOR"/>
    <property type="match status" value="1"/>
</dbReference>
<dbReference type="Pfam" id="PF13377">
    <property type="entry name" value="Peripla_BP_3"/>
    <property type="match status" value="1"/>
</dbReference>
<dbReference type="PRINTS" id="PR00036">
    <property type="entry name" value="HTHLACI"/>
</dbReference>
<dbReference type="PANTHER" id="PTHR30146:SF138">
    <property type="entry name" value="TRANSCRIPTIONAL REGULATORY PROTEIN"/>
    <property type="match status" value="1"/>
</dbReference>
<dbReference type="EMBL" id="FMWG01000001">
    <property type="protein sequence ID" value="SCZ51430.1"/>
    <property type="molecule type" value="Genomic_DNA"/>
</dbReference>
<dbReference type="STRING" id="1156985.SAMN04488118_101478"/>
<dbReference type="Gene3D" id="3.40.50.2300">
    <property type="match status" value="2"/>
</dbReference>
<reference evidence="5 6" key="1">
    <citation type="submission" date="2016-10" db="EMBL/GenBank/DDBJ databases">
        <authorList>
            <person name="de Groot N.N."/>
        </authorList>
    </citation>
    <scope>NUCLEOTIDE SEQUENCE [LARGE SCALE GENOMIC DNA]</scope>
    <source>
        <strain evidence="5 6">U95</strain>
    </source>
</reference>
<dbReference type="InterPro" id="IPR028082">
    <property type="entry name" value="Peripla_BP_I"/>
</dbReference>
<dbReference type="Proteomes" id="UP000198767">
    <property type="component" value="Unassembled WGS sequence"/>
</dbReference>
<dbReference type="CDD" id="cd01392">
    <property type="entry name" value="HTH_LacI"/>
    <property type="match status" value="1"/>
</dbReference>
<keyword evidence="2" id="KW-0238">DNA-binding</keyword>
<dbReference type="PROSITE" id="PS00356">
    <property type="entry name" value="HTH_LACI_1"/>
    <property type="match status" value="1"/>
</dbReference>
<evidence type="ECO:0000256" key="2">
    <source>
        <dbReference type="ARBA" id="ARBA00023125"/>
    </source>
</evidence>
<dbReference type="GO" id="GO:0000976">
    <property type="term" value="F:transcription cis-regulatory region binding"/>
    <property type="evidence" value="ECO:0007669"/>
    <property type="project" value="TreeGrafter"/>
</dbReference>
<keyword evidence="3" id="KW-0804">Transcription</keyword>
<evidence type="ECO:0000256" key="3">
    <source>
        <dbReference type="ARBA" id="ARBA00023163"/>
    </source>
</evidence>
<name>A0A1G5PQH7_9RHOB</name>
<organism evidence="5 6">
    <name type="scientific">Epibacterium ulvae</name>
    <dbReference type="NCBI Taxonomy" id="1156985"/>
    <lineage>
        <taxon>Bacteria</taxon>
        <taxon>Pseudomonadati</taxon>
        <taxon>Pseudomonadota</taxon>
        <taxon>Alphaproteobacteria</taxon>
        <taxon>Rhodobacterales</taxon>
        <taxon>Roseobacteraceae</taxon>
        <taxon>Epibacterium</taxon>
    </lineage>
</organism>
<evidence type="ECO:0000259" key="4">
    <source>
        <dbReference type="PROSITE" id="PS50932"/>
    </source>
</evidence>
<dbReference type="AlphaFoldDB" id="A0A1G5PQH7"/>
<dbReference type="GO" id="GO:0003700">
    <property type="term" value="F:DNA-binding transcription factor activity"/>
    <property type="evidence" value="ECO:0007669"/>
    <property type="project" value="TreeGrafter"/>
</dbReference>
<dbReference type="Gene3D" id="1.10.260.40">
    <property type="entry name" value="lambda repressor-like DNA-binding domains"/>
    <property type="match status" value="1"/>
</dbReference>
<evidence type="ECO:0000313" key="5">
    <source>
        <dbReference type="EMBL" id="SCZ51430.1"/>
    </source>
</evidence>
<keyword evidence="6" id="KW-1185">Reference proteome</keyword>
<proteinExistence type="predicted"/>
<dbReference type="InterPro" id="IPR046335">
    <property type="entry name" value="LacI/GalR-like_sensor"/>
</dbReference>
<dbReference type="InterPro" id="IPR000843">
    <property type="entry name" value="HTH_LacI"/>
</dbReference>
<dbReference type="PROSITE" id="PS50932">
    <property type="entry name" value="HTH_LACI_2"/>
    <property type="match status" value="1"/>
</dbReference>
<accession>A0A1G5PQH7</accession>
<evidence type="ECO:0000256" key="1">
    <source>
        <dbReference type="ARBA" id="ARBA00023015"/>
    </source>
</evidence>
<keyword evidence="1" id="KW-0805">Transcription regulation</keyword>
<evidence type="ECO:0000313" key="6">
    <source>
        <dbReference type="Proteomes" id="UP000198767"/>
    </source>
</evidence>
<dbReference type="RefSeq" id="WP_090215564.1">
    <property type="nucleotide sequence ID" value="NZ_CANLDO010000017.1"/>
</dbReference>
<protein>
    <submittedName>
        <fullName evidence="5">Transcriptional regulator, LacI family</fullName>
    </submittedName>
</protein>
<sequence>MKRIEAKKRSNLRDVAKAAGVSVATVSRVLNSPDSVNEQTRKKVQQKIDELKFVPSAAARAINSGRSRFVGALVPTLDNAIFARFLNSLEQGLGTHRLSLIVATTDSDPEKESQKARELLDIGAEGLVVSGVTHDPDFHALLRQRRTPTIATSFYDPNHYLPTVGYDNASAAQIAINHLRDLGHTRIAIIYASQKNNDRTIARLNGIKAIEEGLELSYFETEMSQSGGASAALEICKNPRLPSAVFCLSDVLATGALFGLQSQHLKVPDDISLMGLDDLPGSAVIFPSLSTVHLPVSRMGSITANALADWVERGKIPSSTLLSARLVERGSTKRA</sequence>
<dbReference type="SUPFAM" id="SSF47413">
    <property type="entry name" value="lambda repressor-like DNA-binding domains"/>
    <property type="match status" value="1"/>
</dbReference>
<gene>
    <name evidence="5" type="ORF">SAMN04488118_101478</name>
</gene>
<dbReference type="SMART" id="SM00354">
    <property type="entry name" value="HTH_LACI"/>
    <property type="match status" value="1"/>
</dbReference>
<feature type="domain" description="HTH lacI-type" evidence="4">
    <location>
        <begin position="10"/>
        <end position="64"/>
    </location>
</feature>
<dbReference type="OrthoDB" id="8433438at2"/>
<dbReference type="SUPFAM" id="SSF53822">
    <property type="entry name" value="Periplasmic binding protein-like I"/>
    <property type="match status" value="1"/>
</dbReference>
<dbReference type="Pfam" id="PF00356">
    <property type="entry name" value="LacI"/>
    <property type="match status" value="1"/>
</dbReference>
<dbReference type="InterPro" id="IPR010982">
    <property type="entry name" value="Lambda_DNA-bd_dom_sf"/>
</dbReference>